<evidence type="ECO:0000313" key="2">
    <source>
        <dbReference type="Proteomes" id="UP000269721"/>
    </source>
</evidence>
<dbReference type="EMBL" id="KZ994618">
    <property type="protein sequence ID" value="RKO92486.1"/>
    <property type="molecule type" value="Genomic_DNA"/>
</dbReference>
<accession>A0A4P9WNY7</accession>
<gene>
    <name evidence="1" type="ORF">BDK51DRAFT_24010</name>
</gene>
<name>A0A4P9WNY7_9FUNG</name>
<dbReference type="OrthoDB" id="2020758at2759"/>
<evidence type="ECO:0000313" key="1">
    <source>
        <dbReference type="EMBL" id="RKO92486.1"/>
    </source>
</evidence>
<sequence>MAHEVASGEGLRGAHVIYAGKAIAPVLPPNLRNPLTGLMASKITCMQCGYATTTRHSTFDNISLSVPEIVRFEPGGWGRGVMEYL</sequence>
<dbReference type="AlphaFoldDB" id="A0A4P9WNY7"/>
<proteinExistence type="predicted"/>
<dbReference type="Proteomes" id="UP000269721">
    <property type="component" value="Unassembled WGS sequence"/>
</dbReference>
<organism evidence="1 2">
    <name type="scientific">Blyttiomyces helicus</name>
    <dbReference type="NCBI Taxonomy" id="388810"/>
    <lineage>
        <taxon>Eukaryota</taxon>
        <taxon>Fungi</taxon>
        <taxon>Fungi incertae sedis</taxon>
        <taxon>Chytridiomycota</taxon>
        <taxon>Chytridiomycota incertae sedis</taxon>
        <taxon>Chytridiomycetes</taxon>
        <taxon>Chytridiomycetes incertae sedis</taxon>
        <taxon>Blyttiomyces</taxon>
    </lineage>
</organism>
<protein>
    <submittedName>
        <fullName evidence="1">Uncharacterized protein</fullName>
    </submittedName>
</protein>
<reference evidence="2" key="1">
    <citation type="journal article" date="2018" name="Nat. Microbiol.">
        <title>Leveraging single-cell genomics to expand the fungal tree of life.</title>
        <authorList>
            <person name="Ahrendt S.R."/>
            <person name="Quandt C.A."/>
            <person name="Ciobanu D."/>
            <person name="Clum A."/>
            <person name="Salamov A."/>
            <person name="Andreopoulos B."/>
            <person name="Cheng J.F."/>
            <person name="Woyke T."/>
            <person name="Pelin A."/>
            <person name="Henrissat B."/>
            <person name="Reynolds N.K."/>
            <person name="Benny G.L."/>
            <person name="Smith M.E."/>
            <person name="James T.Y."/>
            <person name="Grigoriev I.V."/>
        </authorList>
    </citation>
    <scope>NUCLEOTIDE SEQUENCE [LARGE SCALE GENOMIC DNA]</scope>
</reference>
<keyword evidence="2" id="KW-1185">Reference proteome</keyword>